<feature type="region of interest" description="Disordered" evidence="1">
    <location>
        <begin position="21"/>
        <end position="48"/>
    </location>
</feature>
<gene>
    <name evidence="2" type="ORF">PCOR1329_LOCUS79120</name>
</gene>
<proteinExistence type="predicted"/>
<feature type="compositionally biased region" description="Polar residues" evidence="1">
    <location>
        <begin position="25"/>
        <end position="42"/>
    </location>
</feature>
<protein>
    <submittedName>
        <fullName evidence="2">Uncharacterized protein</fullName>
    </submittedName>
</protein>
<sequence length="81" mass="9253">RRQCTARRWLLRPCRRRRRLVGRRTSAQATGCARSATSTTTAPKPFARSARHRCLQAVTRRHRWTLQVAAVGVSQRRSGSP</sequence>
<accession>A0ABN9XT34</accession>
<feature type="non-terminal residue" evidence="2">
    <location>
        <position position="1"/>
    </location>
</feature>
<reference evidence="2" key="1">
    <citation type="submission" date="2023-10" db="EMBL/GenBank/DDBJ databases">
        <authorList>
            <person name="Chen Y."/>
            <person name="Shah S."/>
            <person name="Dougan E. K."/>
            <person name="Thang M."/>
            <person name="Chan C."/>
        </authorList>
    </citation>
    <scope>NUCLEOTIDE SEQUENCE [LARGE SCALE GENOMIC DNA]</scope>
</reference>
<evidence type="ECO:0000313" key="2">
    <source>
        <dbReference type="EMBL" id="CAK0902529.1"/>
    </source>
</evidence>
<organism evidence="2 3">
    <name type="scientific">Prorocentrum cordatum</name>
    <dbReference type="NCBI Taxonomy" id="2364126"/>
    <lineage>
        <taxon>Eukaryota</taxon>
        <taxon>Sar</taxon>
        <taxon>Alveolata</taxon>
        <taxon>Dinophyceae</taxon>
        <taxon>Prorocentrales</taxon>
        <taxon>Prorocentraceae</taxon>
        <taxon>Prorocentrum</taxon>
    </lineage>
</organism>
<dbReference type="Proteomes" id="UP001189429">
    <property type="component" value="Unassembled WGS sequence"/>
</dbReference>
<keyword evidence="3" id="KW-1185">Reference proteome</keyword>
<dbReference type="EMBL" id="CAUYUJ010021082">
    <property type="protein sequence ID" value="CAK0902529.1"/>
    <property type="molecule type" value="Genomic_DNA"/>
</dbReference>
<name>A0ABN9XT34_9DINO</name>
<evidence type="ECO:0000256" key="1">
    <source>
        <dbReference type="SAM" id="MobiDB-lite"/>
    </source>
</evidence>
<feature type="non-terminal residue" evidence="2">
    <location>
        <position position="81"/>
    </location>
</feature>
<evidence type="ECO:0000313" key="3">
    <source>
        <dbReference type="Proteomes" id="UP001189429"/>
    </source>
</evidence>
<comment type="caution">
    <text evidence="2">The sequence shown here is derived from an EMBL/GenBank/DDBJ whole genome shotgun (WGS) entry which is preliminary data.</text>
</comment>